<accession>A0A8X7VNN4</accession>
<name>A0A8X7VNN4_BRACI</name>
<gene>
    <name evidence="1" type="ORF">Bca52824_017853</name>
</gene>
<proteinExistence type="predicted"/>
<evidence type="ECO:0000313" key="2">
    <source>
        <dbReference type="Proteomes" id="UP000886595"/>
    </source>
</evidence>
<dbReference type="EMBL" id="JAAMPC010000004">
    <property type="protein sequence ID" value="KAG2314731.1"/>
    <property type="molecule type" value="Genomic_DNA"/>
</dbReference>
<protein>
    <submittedName>
        <fullName evidence="1">Uncharacterized protein</fullName>
    </submittedName>
</protein>
<dbReference type="AlphaFoldDB" id="A0A8X7VNN4"/>
<dbReference type="OrthoDB" id="10339396at2759"/>
<sequence>MMKKNSRGKGVLRHTSNAAPWQICKVFALENKWRPEALPLSNKSHLKLEEKGGNKSQQCRRGLTKDRYWIFNPHLKPMLFQ</sequence>
<evidence type="ECO:0000313" key="1">
    <source>
        <dbReference type="EMBL" id="KAG2314731.1"/>
    </source>
</evidence>
<dbReference type="Proteomes" id="UP000886595">
    <property type="component" value="Unassembled WGS sequence"/>
</dbReference>
<keyword evidence="2" id="KW-1185">Reference proteome</keyword>
<comment type="caution">
    <text evidence="1">The sequence shown here is derived from an EMBL/GenBank/DDBJ whole genome shotgun (WGS) entry which is preliminary data.</text>
</comment>
<reference evidence="1 2" key="1">
    <citation type="submission" date="2020-02" db="EMBL/GenBank/DDBJ databases">
        <authorList>
            <person name="Ma Q."/>
            <person name="Huang Y."/>
            <person name="Song X."/>
            <person name="Pei D."/>
        </authorList>
    </citation>
    <scope>NUCLEOTIDE SEQUENCE [LARGE SCALE GENOMIC DNA]</scope>
    <source>
        <strain evidence="1">Sxm20200214</strain>
        <tissue evidence="1">Leaf</tissue>
    </source>
</reference>
<organism evidence="1 2">
    <name type="scientific">Brassica carinata</name>
    <name type="common">Ethiopian mustard</name>
    <name type="synonym">Abyssinian cabbage</name>
    <dbReference type="NCBI Taxonomy" id="52824"/>
    <lineage>
        <taxon>Eukaryota</taxon>
        <taxon>Viridiplantae</taxon>
        <taxon>Streptophyta</taxon>
        <taxon>Embryophyta</taxon>
        <taxon>Tracheophyta</taxon>
        <taxon>Spermatophyta</taxon>
        <taxon>Magnoliopsida</taxon>
        <taxon>eudicotyledons</taxon>
        <taxon>Gunneridae</taxon>
        <taxon>Pentapetalae</taxon>
        <taxon>rosids</taxon>
        <taxon>malvids</taxon>
        <taxon>Brassicales</taxon>
        <taxon>Brassicaceae</taxon>
        <taxon>Brassiceae</taxon>
        <taxon>Brassica</taxon>
    </lineage>
</organism>